<evidence type="ECO:0000313" key="1">
    <source>
        <dbReference type="EMBL" id="KAK1296322.1"/>
    </source>
</evidence>
<dbReference type="AlphaFoldDB" id="A0AAV9D561"/>
<sequence>MKTQPPLPLHRRRRLSRRLHCHCRSSSTTPPPLTYPQPLLPLPPPQMTKPDEHNRTFVYWLREKSHATIKCEERWKQLWRIPVPSKVKIGDAKSTVLKALALFKECIQWRLKNESIEVKGCLIQPHIEELIRTRSLTNHMEQQQYNHVIITDGSVCPLTRAAGAAFVIIGQSYRVLGVGYASWPWSSPIRMEAEAIRLGVQFARMKGLQKLVVVNLLQGLMVGPLALQQTVELIQACDSSSDRITFCKIPRPAEALVQDARRTEKHGVSEEEPMEDLVAARMSATLLPSLNM</sequence>
<protein>
    <recommendedName>
        <fullName evidence="3">RNase H type-1 domain-containing protein</fullName>
    </recommendedName>
</protein>
<evidence type="ECO:0008006" key="3">
    <source>
        <dbReference type="Google" id="ProtNLM"/>
    </source>
</evidence>
<comment type="caution">
    <text evidence="1">The sequence shown here is derived from an EMBL/GenBank/DDBJ whole genome shotgun (WGS) entry which is preliminary data.</text>
</comment>
<evidence type="ECO:0000313" key="2">
    <source>
        <dbReference type="Proteomes" id="UP001180020"/>
    </source>
</evidence>
<dbReference type="EMBL" id="JAUJYO010000015">
    <property type="protein sequence ID" value="KAK1296322.1"/>
    <property type="molecule type" value="Genomic_DNA"/>
</dbReference>
<reference evidence="1" key="2">
    <citation type="submission" date="2023-06" db="EMBL/GenBank/DDBJ databases">
        <authorList>
            <person name="Ma L."/>
            <person name="Liu K.-W."/>
            <person name="Li Z."/>
            <person name="Hsiao Y.-Y."/>
            <person name="Qi Y."/>
            <person name="Fu T."/>
            <person name="Tang G."/>
            <person name="Zhang D."/>
            <person name="Sun W.-H."/>
            <person name="Liu D.-K."/>
            <person name="Li Y."/>
            <person name="Chen G.-Z."/>
            <person name="Liu X.-D."/>
            <person name="Liao X.-Y."/>
            <person name="Jiang Y.-T."/>
            <person name="Yu X."/>
            <person name="Hao Y."/>
            <person name="Huang J."/>
            <person name="Zhao X.-W."/>
            <person name="Ke S."/>
            <person name="Chen Y.-Y."/>
            <person name="Wu W.-L."/>
            <person name="Hsu J.-L."/>
            <person name="Lin Y.-F."/>
            <person name="Huang M.-D."/>
            <person name="Li C.-Y."/>
            <person name="Huang L."/>
            <person name="Wang Z.-W."/>
            <person name="Zhao X."/>
            <person name="Zhong W.-Y."/>
            <person name="Peng D.-H."/>
            <person name="Ahmad S."/>
            <person name="Lan S."/>
            <person name="Zhang J.-S."/>
            <person name="Tsai W.-C."/>
            <person name="Van De Peer Y."/>
            <person name="Liu Z.-J."/>
        </authorList>
    </citation>
    <scope>NUCLEOTIDE SEQUENCE</scope>
    <source>
        <strain evidence="1">CP</strain>
        <tissue evidence="1">Leaves</tissue>
    </source>
</reference>
<accession>A0AAV9D561</accession>
<dbReference type="Proteomes" id="UP001180020">
    <property type="component" value="Unassembled WGS sequence"/>
</dbReference>
<organism evidence="1 2">
    <name type="scientific">Acorus calamus</name>
    <name type="common">Sweet flag</name>
    <dbReference type="NCBI Taxonomy" id="4465"/>
    <lineage>
        <taxon>Eukaryota</taxon>
        <taxon>Viridiplantae</taxon>
        <taxon>Streptophyta</taxon>
        <taxon>Embryophyta</taxon>
        <taxon>Tracheophyta</taxon>
        <taxon>Spermatophyta</taxon>
        <taxon>Magnoliopsida</taxon>
        <taxon>Liliopsida</taxon>
        <taxon>Acoraceae</taxon>
        <taxon>Acorus</taxon>
    </lineage>
</organism>
<name>A0AAV9D561_ACOCL</name>
<proteinExistence type="predicted"/>
<gene>
    <name evidence="1" type="ORF">QJS10_CPB15g01188</name>
</gene>
<reference evidence="1" key="1">
    <citation type="journal article" date="2023" name="Nat. Commun.">
        <title>Diploid and tetraploid genomes of Acorus and the evolution of monocots.</title>
        <authorList>
            <person name="Ma L."/>
            <person name="Liu K.W."/>
            <person name="Li Z."/>
            <person name="Hsiao Y.Y."/>
            <person name="Qi Y."/>
            <person name="Fu T."/>
            <person name="Tang G.D."/>
            <person name="Zhang D."/>
            <person name="Sun W.H."/>
            <person name="Liu D.K."/>
            <person name="Li Y."/>
            <person name="Chen G.Z."/>
            <person name="Liu X.D."/>
            <person name="Liao X.Y."/>
            <person name="Jiang Y.T."/>
            <person name="Yu X."/>
            <person name="Hao Y."/>
            <person name="Huang J."/>
            <person name="Zhao X.W."/>
            <person name="Ke S."/>
            <person name="Chen Y.Y."/>
            <person name="Wu W.L."/>
            <person name="Hsu J.L."/>
            <person name="Lin Y.F."/>
            <person name="Huang M.D."/>
            <person name="Li C.Y."/>
            <person name="Huang L."/>
            <person name="Wang Z.W."/>
            <person name="Zhao X."/>
            <person name="Zhong W.Y."/>
            <person name="Peng D.H."/>
            <person name="Ahmad S."/>
            <person name="Lan S."/>
            <person name="Zhang J.S."/>
            <person name="Tsai W.C."/>
            <person name="Van de Peer Y."/>
            <person name="Liu Z.J."/>
        </authorList>
    </citation>
    <scope>NUCLEOTIDE SEQUENCE</scope>
    <source>
        <strain evidence="1">CP</strain>
    </source>
</reference>
<keyword evidence="2" id="KW-1185">Reference proteome</keyword>